<dbReference type="SUPFAM" id="SSF48264">
    <property type="entry name" value="Cytochrome P450"/>
    <property type="match status" value="1"/>
</dbReference>
<evidence type="ECO:0000256" key="2">
    <source>
        <dbReference type="ARBA" id="ARBA00005179"/>
    </source>
</evidence>
<evidence type="ECO:0000256" key="8">
    <source>
        <dbReference type="ARBA" id="ARBA00023033"/>
    </source>
</evidence>
<evidence type="ECO:0000256" key="4">
    <source>
        <dbReference type="ARBA" id="ARBA00022617"/>
    </source>
</evidence>
<dbReference type="GO" id="GO:0004497">
    <property type="term" value="F:monooxygenase activity"/>
    <property type="evidence" value="ECO:0007669"/>
    <property type="project" value="UniProtKB-KW"/>
</dbReference>
<evidence type="ECO:0000313" key="12">
    <source>
        <dbReference type="Proteomes" id="UP000030671"/>
    </source>
</evidence>
<dbReference type="PRINTS" id="PR00385">
    <property type="entry name" value="P450"/>
</dbReference>
<accession>W4K0F8</accession>
<keyword evidence="12" id="KW-1185">Reference proteome</keyword>
<keyword evidence="5 9" id="KW-0479">Metal-binding</keyword>
<dbReference type="GO" id="GO:0016705">
    <property type="term" value="F:oxidoreductase activity, acting on paired donors, with incorporation or reduction of molecular oxygen"/>
    <property type="evidence" value="ECO:0007669"/>
    <property type="project" value="InterPro"/>
</dbReference>
<dbReference type="InterPro" id="IPR036396">
    <property type="entry name" value="Cyt_P450_sf"/>
</dbReference>
<evidence type="ECO:0000256" key="5">
    <source>
        <dbReference type="ARBA" id="ARBA00022723"/>
    </source>
</evidence>
<sequence>MLDIVAILVLCLVGTFYARRKKSLYPLPPGPKGYPVIGNALDMPKSHEWIAYEKWVKELGSDIVHAEVLGTHIIILNSEKAAKELFERRSSLYSDRPPLVALNVLLNFDWTMAFSRYGQRWRNMRRESHRYLHPAATLEFRSIQLKATRQLLQRLLEAPKDFMTHIRHMTGQTIFEVAYGIDVQPKNDPYIGSAEESLKAMTLGCTPGAGIFDTFPFLAKLPTWIPGSSFRKEAEDCAMSAPRGLEIPFRAAKGATVSQDSPYRNIYSSGTLVSSNPIDEWDGNPIYRVTYDPATTHGGGRCCLVQTASSIETFFLAMVLYPEVQKQAQAEIDRVVGTDRLPDFTDEAALPYIGALVKEVFRWHPAVPLAIPHRVVCDDVYDGYFIPAGSVVIGNSWAILHDETVFPEPGRFKPERFLTADSKPNGAPFPDAVFGFGRRICPGRYMAREAVWIAVVSVLARFNISKALDEDGNEVETTDKYASGFISHPLPFQCRIQLRHAHRPTL</sequence>
<dbReference type="HOGENOM" id="CLU_001570_2_3_1"/>
<dbReference type="Proteomes" id="UP000030671">
    <property type="component" value="Unassembled WGS sequence"/>
</dbReference>
<dbReference type="InterPro" id="IPR002401">
    <property type="entry name" value="Cyt_P450_E_grp-I"/>
</dbReference>
<dbReference type="AlphaFoldDB" id="W4K0F8"/>
<keyword evidence="8 10" id="KW-0503">Monooxygenase</keyword>
<proteinExistence type="inferred from homology"/>
<dbReference type="GeneID" id="20678661"/>
<evidence type="ECO:0000256" key="6">
    <source>
        <dbReference type="ARBA" id="ARBA00023002"/>
    </source>
</evidence>
<feature type="binding site" description="axial binding residue" evidence="9">
    <location>
        <position position="441"/>
    </location>
    <ligand>
        <name>heme</name>
        <dbReference type="ChEBI" id="CHEBI:30413"/>
    </ligand>
    <ligandPart>
        <name>Fe</name>
        <dbReference type="ChEBI" id="CHEBI:18248"/>
    </ligandPart>
</feature>
<dbReference type="CDD" id="cd11065">
    <property type="entry name" value="CYP64-like"/>
    <property type="match status" value="1"/>
</dbReference>
<protein>
    <submittedName>
        <fullName evidence="11">Cytochrome P450 monooxygenase 3</fullName>
    </submittedName>
</protein>
<dbReference type="RefSeq" id="XP_009548798.1">
    <property type="nucleotide sequence ID" value="XM_009550503.1"/>
</dbReference>
<comment type="pathway">
    <text evidence="2">Secondary metabolite biosynthesis.</text>
</comment>
<dbReference type="InterPro" id="IPR050364">
    <property type="entry name" value="Cytochrome_P450_fung"/>
</dbReference>
<dbReference type="OrthoDB" id="2789670at2759"/>
<evidence type="ECO:0000256" key="10">
    <source>
        <dbReference type="RuleBase" id="RU000461"/>
    </source>
</evidence>
<dbReference type="PANTHER" id="PTHR46300:SF7">
    <property type="entry name" value="P450, PUTATIVE (EUROFUNG)-RELATED"/>
    <property type="match status" value="1"/>
</dbReference>
<dbReference type="PANTHER" id="PTHR46300">
    <property type="entry name" value="P450, PUTATIVE (EUROFUNG)-RELATED-RELATED"/>
    <property type="match status" value="1"/>
</dbReference>
<dbReference type="EMBL" id="KI925461">
    <property type="protein sequence ID" value="ETW78616.1"/>
    <property type="molecule type" value="Genomic_DNA"/>
</dbReference>
<evidence type="ECO:0000256" key="7">
    <source>
        <dbReference type="ARBA" id="ARBA00023004"/>
    </source>
</evidence>
<dbReference type="InterPro" id="IPR017972">
    <property type="entry name" value="Cyt_P450_CS"/>
</dbReference>
<reference evidence="11 12" key="1">
    <citation type="journal article" date="2012" name="New Phytol.">
        <title>Insight into trade-off between wood decay and parasitism from the genome of a fungal forest pathogen.</title>
        <authorList>
            <person name="Olson A."/>
            <person name="Aerts A."/>
            <person name="Asiegbu F."/>
            <person name="Belbahri L."/>
            <person name="Bouzid O."/>
            <person name="Broberg A."/>
            <person name="Canback B."/>
            <person name="Coutinho P.M."/>
            <person name="Cullen D."/>
            <person name="Dalman K."/>
            <person name="Deflorio G."/>
            <person name="van Diepen L.T."/>
            <person name="Dunand C."/>
            <person name="Duplessis S."/>
            <person name="Durling M."/>
            <person name="Gonthier P."/>
            <person name="Grimwood J."/>
            <person name="Fossdal C.G."/>
            <person name="Hansson D."/>
            <person name="Henrissat B."/>
            <person name="Hietala A."/>
            <person name="Himmelstrand K."/>
            <person name="Hoffmeister D."/>
            <person name="Hogberg N."/>
            <person name="James T.Y."/>
            <person name="Karlsson M."/>
            <person name="Kohler A."/>
            <person name="Kues U."/>
            <person name="Lee Y.H."/>
            <person name="Lin Y.C."/>
            <person name="Lind M."/>
            <person name="Lindquist E."/>
            <person name="Lombard V."/>
            <person name="Lucas S."/>
            <person name="Lunden K."/>
            <person name="Morin E."/>
            <person name="Murat C."/>
            <person name="Park J."/>
            <person name="Raffaello T."/>
            <person name="Rouze P."/>
            <person name="Salamov A."/>
            <person name="Schmutz J."/>
            <person name="Solheim H."/>
            <person name="Stahlberg J."/>
            <person name="Velez H."/>
            <person name="de Vries R.P."/>
            <person name="Wiebenga A."/>
            <person name="Woodward S."/>
            <person name="Yakovlev I."/>
            <person name="Garbelotto M."/>
            <person name="Martin F."/>
            <person name="Grigoriev I.V."/>
            <person name="Stenlid J."/>
        </authorList>
    </citation>
    <scope>NUCLEOTIDE SEQUENCE [LARGE SCALE GENOMIC DNA]</scope>
    <source>
        <strain evidence="11 12">TC 32-1</strain>
    </source>
</reference>
<evidence type="ECO:0000256" key="3">
    <source>
        <dbReference type="ARBA" id="ARBA00010617"/>
    </source>
</evidence>
<evidence type="ECO:0000313" key="11">
    <source>
        <dbReference type="EMBL" id="ETW78616.1"/>
    </source>
</evidence>
<name>W4K0F8_HETIT</name>
<dbReference type="Gene3D" id="1.10.630.10">
    <property type="entry name" value="Cytochrome P450"/>
    <property type="match status" value="2"/>
</dbReference>
<comment type="cofactor">
    <cofactor evidence="1 9">
        <name>heme</name>
        <dbReference type="ChEBI" id="CHEBI:30413"/>
    </cofactor>
</comment>
<dbReference type="GO" id="GO:0005506">
    <property type="term" value="F:iron ion binding"/>
    <property type="evidence" value="ECO:0007669"/>
    <property type="project" value="InterPro"/>
</dbReference>
<dbReference type="eggNOG" id="KOG0156">
    <property type="taxonomic scope" value="Eukaryota"/>
</dbReference>
<organism evidence="11 12">
    <name type="scientific">Heterobasidion irregulare (strain TC 32-1)</name>
    <dbReference type="NCBI Taxonomy" id="747525"/>
    <lineage>
        <taxon>Eukaryota</taxon>
        <taxon>Fungi</taxon>
        <taxon>Dikarya</taxon>
        <taxon>Basidiomycota</taxon>
        <taxon>Agaricomycotina</taxon>
        <taxon>Agaricomycetes</taxon>
        <taxon>Russulales</taxon>
        <taxon>Bondarzewiaceae</taxon>
        <taxon>Heterobasidion</taxon>
        <taxon>Heterobasidion annosum species complex</taxon>
    </lineage>
</organism>
<keyword evidence="6 10" id="KW-0560">Oxidoreductase</keyword>
<dbReference type="GO" id="GO:0020037">
    <property type="term" value="F:heme binding"/>
    <property type="evidence" value="ECO:0007669"/>
    <property type="project" value="InterPro"/>
</dbReference>
<keyword evidence="7 9" id="KW-0408">Iron</keyword>
<gene>
    <name evidence="11" type="primary">cyp3</name>
    <name evidence="11" type="ORF">HETIRDRAFT_63988</name>
</gene>
<dbReference type="InterPro" id="IPR001128">
    <property type="entry name" value="Cyt_P450"/>
</dbReference>
<dbReference type="PRINTS" id="PR00463">
    <property type="entry name" value="EP450I"/>
</dbReference>
<dbReference type="InParanoid" id="W4K0F8"/>
<keyword evidence="4 9" id="KW-0349">Heme</keyword>
<dbReference type="Pfam" id="PF00067">
    <property type="entry name" value="p450"/>
    <property type="match status" value="2"/>
</dbReference>
<dbReference type="PROSITE" id="PS00086">
    <property type="entry name" value="CYTOCHROME_P450"/>
    <property type="match status" value="1"/>
</dbReference>
<dbReference type="KEGG" id="hir:HETIRDRAFT_63988"/>
<evidence type="ECO:0000256" key="1">
    <source>
        <dbReference type="ARBA" id="ARBA00001971"/>
    </source>
</evidence>
<evidence type="ECO:0000256" key="9">
    <source>
        <dbReference type="PIRSR" id="PIRSR602401-1"/>
    </source>
</evidence>
<comment type="similarity">
    <text evidence="3 10">Belongs to the cytochrome P450 family.</text>
</comment>